<proteinExistence type="predicted"/>
<protein>
    <recommendedName>
        <fullName evidence="2">Reverse transcriptase zinc-binding domain-containing protein</fullName>
    </recommendedName>
</protein>
<dbReference type="AlphaFoldDB" id="A0A2N9J4J3"/>
<sequence length="228" mass="26475">MRYLGVPLILGRLQLIKLVLFSLQIYRIRMFILPKKIIKNVERQLSRFLWFGSDNNDASGAKVVYDAASKLDAKLSSVLRDKNWGWSPARSDDLVAIQSKLSLVRLVEEDRSLWIPSKSCCLAILNRLPTKDRVLQWGFKGDVLCVLCRRQLEKWGVFHWKRALVLKLAWWAAVYHIWWQRNAVLHQGLIISEEGILKMIRAGHFCNSVLNRTVCYLWGISFSILNKP</sequence>
<evidence type="ECO:0008006" key="2">
    <source>
        <dbReference type="Google" id="ProtNLM"/>
    </source>
</evidence>
<dbReference type="PANTHER" id="PTHR33116:SF78">
    <property type="entry name" value="OS12G0587133 PROTEIN"/>
    <property type="match status" value="1"/>
</dbReference>
<accession>A0A2N9J4J3</accession>
<evidence type="ECO:0000313" key="1">
    <source>
        <dbReference type="EMBL" id="SPD31440.1"/>
    </source>
</evidence>
<gene>
    <name evidence="1" type="ORF">FSB_LOCUS59322</name>
</gene>
<reference evidence="1" key="1">
    <citation type="submission" date="2018-02" db="EMBL/GenBank/DDBJ databases">
        <authorList>
            <person name="Cohen D.B."/>
            <person name="Kent A.D."/>
        </authorList>
    </citation>
    <scope>NUCLEOTIDE SEQUENCE</scope>
</reference>
<dbReference type="PANTHER" id="PTHR33116">
    <property type="entry name" value="REVERSE TRANSCRIPTASE ZINC-BINDING DOMAIN-CONTAINING PROTEIN-RELATED-RELATED"/>
    <property type="match status" value="1"/>
</dbReference>
<name>A0A2N9J4J3_FAGSY</name>
<organism evidence="1">
    <name type="scientific">Fagus sylvatica</name>
    <name type="common">Beechnut</name>
    <dbReference type="NCBI Taxonomy" id="28930"/>
    <lineage>
        <taxon>Eukaryota</taxon>
        <taxon>Viridiplantae</taxon>
        <taxon>Streptophyta</taxon>
        <taxon>Embryophyta</taxon>
        <taxon>Tracheophyta</taxon>
        <taxon>Spermatophyta</taxon>
        <taxon>Magnoliopsida</taxon>
        <taxon>eudicotyledons</taxon>
        <taxon>Gunneridae</taxon>
        <taxon>Pentapetalae</taxon>
        <taxon>rosids</taxon>
        <taxon>fabids</taxon>
        <taxon>Fagales</taxon>
        <taxon>Fagaceae</taxon>
        <taxon>Fagus</taxon>
    </lineage>
</organism>
<dbReference type="EMBL" id="OIVN01006360">
    <property type="protein sequence ID" value="SPD31440.1"/>
    <property type="molecule type" value="Genomic_DNA"/>
</dbReference>